<organism evidence="1 2">
    <name type="scientific">Mycobacterium bouchedurhonense</name>
    <dbReference type="NCBI Taxonomy" id="701041"/>
    <lineage>
        <taxon>Bacteria</taxon>
        <taxon>Bacillati</taxon>
        <taxon>Actinomycetota</taxon>
        <taxon>Actinomycetes</taxon>
        <taxon>Mycobacteriales</taxon>
        <taxon>Mycobacteriaceae</taxon>
        <taxon>Mycobacterium</taxon>
        <taxon>Mycobacterium avium complex (MAC)</taxon>
    </lineage>
</organism>
<comment type="caution">
    <text evidence="1">The sequence shown here is derived from an EMBL/GenBank/DDBJ whole genome shotgun (WGS) entry which is preliminary data.</text>
</comment>
<dbReference type="EMBL" id="JACKTG010000053">
    <property type="protein sequence ID" value="MCV6991583.1"/>
    <property type="molecule type" value="Genomic_DNA"/>
</dbReference>
<sequence>MGLPIVLWSVWLALTVYIFSVDGVDMVAKGAMSFGVAVAVVGVLLKRVPDTSVEGLVKTCPDCAEDVKYEARVCKHCGYRFSDRL</sequence>
<gene>
    <name evidence="1" type="ORF">H7I91_20270</name>
</gene>
<dbReference type="AlphaFoldDB" id="A0AAW5S819"/>
<evidence type="ECO:0000313" key="2">
    <source>
        <dbReference type="Proteomes" id="UP001207588"/>
    </source>
</evidence>
<protein>
    <submittedName>
        <fullName evidence="1">Uncharacterized protein</fullName>
    </submittedName>
</protein>
<dbReference type="RefSeq" id="WP_080708750.1">
    <property type="nucleotide sequence ID" value="NZ_JACKTG010000053.1"/>
</dbReference>
<proteinExistence type="predicted"/>
<evidence type="ECO:0000313" key="1">
    <source>
        <dbReference type="EMBL" id="MCV6991583.1"/>
    </source>
</evidence>
<reference evidence="1" key="2">
    <citation type="journal article" date="2022" name="BMC Genomics">
        <title>Comparative genome analysis of mycobacteria focusing on tRNA and non-coding RNA.</title>
        <authorList>
            <person name="Behra P.R.K."/>
            <person name="Pettersson B.M.F."/>
            <person name="Ramesh M."/>
            <person name="Das S."/>
            <person name="Dasgupta S."/>
            <person name="Kirsebom L.A."/>
        </authorList>
    </citation>
    <scope>NUCLEOTIDE SEQUENCE</scope>
    <source>
        <strain evidence="1">DSM 45439</strain>
    </source>
</reference>
<dbReference type="Proteomes" id="UP001207588">
    <property type="component" value="Unassembled WGS sequence"/>
</dbReference>
<name>A0AAW5S819_MYCBC</name>
<accession>A0AAW5S819</accession>
<reference evidence="1" key="1">
    <citation type="submission" date="2020-07" db="EMBL/GenBank/DDBJ databases">
        <authorList>
            <person name="Pettersson B.M.F."/>
            <person name="Behra P.R.K."/>
            <person name="Ramesh M."/>
            <person name="Das S."/>
            <person name="Dasgupta S."/>
            <person name="Kirsebom L.A."/>
        </authorList>
    </citation>
    <scope>NUCLEOTIDE SEQUENCE</scope>
    <source>
        <strain evidence="1">DSM 45439</strain>
    </source>
</reference>